<dbReference type="Pfam" id="PF04307">
    <property type="entry name" value="YdjM"/>
    <property type="match status" value="1"/>
</dbReference>
<dbReference type="KEGG" id="scv:A4G25_11760"/>
<dbReference type="GO" id="GO:0016787">
    <property type="term" value="F:hydrolase activity"/>
    <property type="evidence" value="ECO:0007669"/>
    <property type="project" value="UniProtKB-KW"/>
</dbReference>
<dbReference type="PANTHER" id="PTHR35531">
    <property type="entry name" value="INNER MEMBRANE PROTEIN YBCI-RELATED"/>
    <property type="match status" value="1"/>
</dbReference>
<proteinExistence type="predicted"/>
<feature type="transmembrane region" description="Helical" evidence="1">
    <location>
        <begin position="66"/>
        <end position="87"/>
    </location>
</feature>
<keyword evidence="1" id="KW-0812">Transmembrane</keyword>
<dbReference type="Proteomes" id="UP000293854">
    <property type="component" value="Unassembled WGS sequence"/>
</dbReference>
<evidence type="ECO:0000313" key="3">
    <source>
        <dbReference type="EMBL" id="RZI01731.1"/>
    </source>
</evidence>
<organism evidence="3 4">
    <name type="scientific">Staphylococcus condimenti</name>
    <dbReference type="NCBI Taxonomy" id="70255"/>
    <lineage>
        <taxon>Bacteria</taxon>
        <taxon>Bacillati</taxon>
        <taxon>Bacillota</taxon>
        <taxon>Bacilli</taxon>
        <taxon>Bacillales</taxon>
        <taxon>Staphylococcaceae</taxon>
        <taxon>Staphylococcus</taxon>
    </lineage>
</organism>
<evidence type="ECO:0000256" key="1">
    <source>
        <dbReference type="SAM" id="Phobius"/>
    </source>
</evidence>
<dbReference type="RefSeq" id="WP_047130815.1">
    <property type="nucleotide sequence ID" value="NZ_CP015114.1"/>
</dbReference>
<gene>
    <name evidence="3" type="ORF">EIG99_08090</name>
    <name evidence="2" type="ORF">I6J05_06705</name>
</gene>
<evidence type="ECO:0000313" key="5">
    <source>
        <dbReference type="Proteomes" id="UP000595942"/>
    </source>
</evidence>
<dbReference type="EMBL" id="CP068073">
    <property type="protein sequence ID" value="QQS83957.1"/>
    <property type="molecule type" value="Genomic_DNA"/>
</dbReference>
<keyword evidence="3" id="KW-0378">Hydrolase</keyword>
<dbReference type="Proteomes" id="UP000595942">
    <property type="component" value="Chromosome"/>
</dbReference>
<feature type="transmembrane region" description="Helical" evidence="1">
    <location>
        <begin position="25"/>
        <end position="45"/>
    </location>
</feature>
<reference evidence="3 4" key="1">
    <citation type="submission" date="2018-11" db="EMBL/GenBank/DDBJ databases">
        <title>Genomic profiling of Staphylococcus species from a Poultry farm system in KwaZulu-Natal, South Africa.</title>
        <authorList>
            <person name="Amoako D.G."/>
            <person name="Somboro A.M."/>
            <person name="Abia A.L.K."/>
            <person name="Bester L.A."/>
            <person name="Essack S.Y."/>
        </authorList>
    </citation>
    <scope>NUCLEOTIDE SEQUENCE [LARGE SCALE GENOMIC DNA]</scope>
    <source>
        <strain evidence="3 4">SA11</strain>
    </source>
</reference>
<name>A0A143PFM4_9STAP</name>
<sequence>MTGKTHISCGFLIGTLAVNYYHPDIFTSITTVVLAVAGSMLPDICHTQSKIGRRFKILSWLVRILFGHRTFTHSLLFTLLIAILLKTIHTPEVYFTAFIGGMASHIILDMLTPRGVKLLYPLPLSVKLPIQFKTGGMVDLSLATAFTFGGTYVIFREVINQWLNQFITLPF</sequence>
<protein>
    <submittedName>
        <fullName evidence="3">Metal-dependent hydrolase</fullName>
    </submittedName>
</protein>
<keyword evidence="1" id="KW-0472">Membrane</keyword>
<dbReference type="EMBL" id="RQTE01000147">
    <property type="protein sequence ID" value="RZI01731.1"/>
    <property type="molecule type" value="Genomic_DNA"/>
</dbReference>
<keyword evidence="5" id="KW-1185">Reference proteome</keyword>
<dbReference type="InterPro" id="IPR007404">
    <property type="entry name" value="YdjM-like"/>
</dbReference>
<reference evidence="2 5" key="2">
    <citation type="submission" date="2021-01" db="EMBL/GenBank/DDBJ databases">
        <title>FDA dAtabase for Regulatory Grade micrObial Sequences (FDA-ARGOS): Supporting development and validation of Infectious Disease Dx tests.</title>
        <authorList>
            <person name="Sproer C."/>
            <person name="Gronow S."/>
            <person name="Severitt S."/>
            <person name="Schroder I."/>
            <person name="Tallon L."/>
            <person name="Sadzewicz L."/>
            <person name="Zhao X."/>
            <person name="Boylan J."/>
            <person name="Ott S."/>
            <person name="Bowen H."/>
            <person name="Vavikolanu K."/>
            <person name="Mehta A."/>
            <person name="Aluvathingal J."/>
            <person name="Nadendla S."/>
            <person name="Lowell S."/>
            <person name="Myers T."/>
            <person name="Yan Y."/>
            <person name="Sichtig H."/>
        </authorList>
    </citation>
    <scope>NUCLEOTIDE SEQUENCE [LARGE SCALE GENOMIC DNA]</scope>
    <source>
        <strain evidence="2 5">FDAARGOS_1148</strain>
    </source>
</reference>
<dbReference type="OrthoDB" id="5459053at2"/>
<evidence type="ECO:0000313" key="4">
    <source>
        <dbReference type="Proteomes" id="UP000293854"/>
    </source>
</evidence>
<accession>A0A143PFM4</accession>
<dbReference type="AlphaFoldDB" id="A0A143PFM4"/>
<evidence type="ECO:0000313" key="2">
    <source>
        <dbReference type="EMBL" id="QQS83957.1"/>
    </source>
</evidence>
<keyword evidence="1" id="KW-1133">Transmembrane helix</keyword>
<dbReference type="GeneID" id="93726035"/>
<dbReference type="PANTHER" id="PTHR35531:SF1">
    <property type="entry name" value="INNER MEMBRANE PROTEIN YBCI-RELATED"/>
    <property type="match status" value="1"/>
</dbReference>